<gene>
    <name evidence="1" type="primary">PCMP-H85_1</name>
    <name evidence="1" type="ORF">CFP56_038739</name>
</gene>
<dbReference type="Proteomes" id="UP000237347">
    <property type="component" value="Unassembled WGS sequence"/>
</dbReference>
<proteinExistence type="predicted"/>
<name>A0AAW0J1E2_QUESU</name>
<dbReference type="PANTHER" id="PTHR47926:SF394">
    <property type="entry name" value="REPEAT-LIKE SUPERFAMILY PROTEIN, PUTATIVE-RELATED"/>
    <property type="match status" value="1"/>
</dbReference>
<dbReference type="InterPro" id="IPR011990">
    <property type="entry name" value="TPR-like_helical_dom_sf"/>
</dbReference>
<dbReference type="GO" id="GO:0003723">
    <property type="term" value="F:RNA binding"/>
    <property type="evidence" value="ECO:0007669"/>
    <property type="project" value="InterPro"/>
</dbReference>
<protein>
    <submittedName>
        <fullName evidence="1">Pentatricopeptide repeat-containing protein</fullName>
    </submittedName>
</protein>
<dbReference type="EMBL" id="PKMF04000735">
    <property type="protein sequence ID" value="KAK7820530.1"/>
    <property type="molecule type" value="Genomic_DNA"/>
</dbReference>
<evidence type="ECO:0000313" key="1">
    <source>
        <dbReference type="EMBL" id="KAK7820530.1"/>
    </source>
</evidence>
<dbReference type="Gene3D" id="1.25.40.10">
    <property type="entry name" value="Tetratricopeptide repeat domain"/>
    <property type="match status" value="1"/>
</dbReference>
<sequence>MEHYSCMADLLGRAGKIDDALSFMKMMPVEPDINVLGSLLGACRVHNNVELVGKHILHKNLKDSGYHAHLANIYASTKRWKDVSKKPGSNWIQVGGINHIFHARGINIMHPQVIKIQEILKSLLLEMKDERYMADPSSFSHDLAMQ</sequence>
<dbReference type="InterPro" id="IPR046960">
    <property type="entry name" value="PPR_At4g14850-like_plant"/>
</dbReference>
<organism evidence="1 2">
    <name type="scientific">Quercus suber</name>
    <name type="common">Cork oak</name>
    <dbReference type="NCBI Taxonomy" id="58331"/>
    <lineage>
        <taxon>Eukaryota</taxon>
        <taxon>Viridiplantae</taxon>
        <taxon>Streptophyta</taxon>
        <taxon>Embryophyta</taxon>
        <taxon>Tracheophyta</taxon>
        <taxon>Spermatophyta</taxon>
        <taxon>Magnoliopsida</taxon>
        <taxon>eudicotyledons</taxon>
        <taxon>Gunneridae</taxon>
        <taxon>Pentapetalae</taxon>
        <taxon>rosids</taxon>
        <taxon>fabids</taxon>
        <taxon>Fagales</taxon>
        <taxon>Fagaceae</taxon>
        <taxon>Quercus</taxon>
    </lineage>
</organism>
<dbReference type="GO" id="GO:0009451">
    <property type="term" value="P:RNA modification"/>
    <property type="evidence" value="ECO:0007669"/>
    <property type="project" value="InterPro"/>
</dbReference>
<comment type="caution">
    <text evidence="1">The sequence shown here is derived from an EMBL/GenBank/DDBJ whole genome shotgun (WGS) entry which is preliminary data.</text>
</comment>
<reference evidence="1 2" key="1">
    <citation type="journal article" date="2018" name="Sci. Data">
        <title>The draft genome sequence of cork oak.</title>
        <authorList>
            <person name="Ramos A.M."/>
            <person name="Usie A."/>
            <person name="Barbosa P."/>
            <person name="Barros P.M."/>
            <person name="Capote T."/>
            <person name="Chaves I."/>
            <person name="Simoes F."/>
            <person name="Abreu I."/>
            <person name="Carrasquinho I."/>
            <person name="Faro C."/>
            <person name="Guimaraes J.B."/>
            <person name="Mendonca D."/>
            <person name="Nobrega F."/>
            <person name="Rodrigues L."/>
            <person name="Saibo N.J.M."/>
            <person name="Varela M.C."/>
            <person name="Egas C."/>
            <person name="Matos J."/>
            <person name="Miguel C.M."/>
            <person name="Oliveira M.M."/>
            <person name="Ricardo C.P."/>
            <person name="Goncalves S."/>
        </authorList>
    </citation>
    <scope>NUCLEOTIDE SEQUENCE [LARGE SCALE GENOMIC DNA]</scope>
    <source>
        <strain evidence="2">cv. HL8</strain>
    </source>
</reference>
<dbReference type="PANTHER" id="PTHR47926">
    <property type="entry name" value="PENTATRICOPEPTIDE REPEAT-CONTAINING PROTEIN"/>
    <property type="match status" value="1"/>
</dbReference>
<accession>A0AAW0J1E2</accession>
<keyword evidence="2" id="KW-1185">Reference proteome</keyword>
<evidence type="ECO:0000313" key="2">
    <source>
        <dbReference type="Proteomes" id="UP000237347"/>
    </source>
</evidence>
<feature type="non-terminal residue" evidence="1">
    <location>
        <position position="146"/>
    </location>
</feature>
<dbReference type="AlphaFoldDB" id="A0AAW0J1E2"/>